<evidence type="ECO:0000259" key="5">
    <source>
        <dbReference type="Pfam" id="PF08100"/>
    </source>
</evidence>
<dbReference type="InterPro" id="IPR012967">
    <property type="entry name" value="COMT_dimerisation"/>
</dbReference>
<dbReference type="Gene3D" id="1.10.10.10">
    <property type="entry name" value="Winged helix-like DNA-binding domain superfamily/Winged helix DNA-binding domain"/>
    <property type="match status" value="1"/>
</dbReference>
<dbReference type="InterPro" id="IPR036390">
    <property type="entry name" value="WH_DNA-bd_sf"/>
</dbReference>
<evidence type="ECO:0000259" key="4">
    <source>
        <dbReference type="Pfam" id="PF00891"/>
    </source>
</evidence>
<dbReference type="PIRSF" id="PIRSF005739">
    <property type="entry name" value="O-mtase"/>
    <property type="match status" value="1"/>
</dbReference>
<dbReference type="Pfam" id="PF08100">
    <property type="entry name" value="Dimerisation"/>
    <property type="match status" value="1"/>
</dbReference>
<dbReference type="PANTHER" id="PTHR43712:SF2">
    <property type="entry name" value="O-METHYLTRANSFERASE CICE"/>
    <property type="match status" value="1"/>
</dbReference>
<evidence type="ECO:0000256" key="2">
    <source>
        <dbReference type="ARBA" id="ARBA00022679"/>
    </source>
</evidence>
<evidence type="ECO:0008006" key="8">
    <source>
        <dbReference type="Google" id="ProtNLM"/>
    </source>
</evidence>
<keyword evidence="2" id="KW-0808">Transferase</keyword>
<organism evidence="6 7">
    <name type="scientific">Catenuloplanes nepalensis</name>
    <dbReference type="NCBI Taxonomy" id="587533"/>
    <lineage>
        <taxon>Bacteria</taxon>
        <taxon>Bacillati</taxon>
        <taxon>Actinomycetota</taxon>
        <taxon>Actinomycetes</taxon>
        <taxon>Micromonosporales</taxon>
        <taxon>Micromonosporaceae</taxon>
        <taxon>Catenuloplanes</taxon>
    </lineage>
</organism>
<dbReference type="Proteomes" id="UP001240984">
    <property type="component" value="Unassembled WGS sequence"/>
</dbReference>
<sequence>MTTATPADAATVMDLITGGWVAQTVRAFAELNVADHVAAGAGTADEVAAREGSDPRATYRLMRAAASLGLLGYLGERRFTLNGRGAALRSGVPGSMRSLALIQNSGAHWRTWALFPEAVRSGGSQARKALGADLFDYFALPGNAAEAALFARAMGDLSGLVTQGAVATVDTTGVTSAVDVGGADGDLVLGLMAGNAGLRGAVLELPHAVEGARRRAAELGIPDGRFTAVPGDFFEAVPAADLYLLKMIMHDWDDEQCVAILRNCRASAAEGARALVIEMVVGELGAPDFATRVDMNMLNITQGMERDLDEYDTLFAASGWRRTAVLPVGGGYSALELIAI</sequence>
<evidence type="ECO:0000256" key="3">
    <source>
        <dbReference type="ARBA" id="ARBA00022691"/>
    </source>
</evidence>
<dbReference type="Gene3D" id="3.40.50.150">
    <property type="entry name" value="Vaccinia Virus protein VP39"/>
    <property type="match status" value="1"/>
</dbReference>
<evidence type="ECO:0000313" key="6">
    <source>
        <dbReference type="EMBL" id="MDP9794187.1"/>
    </source>
</evidence>
<reference evidence="6 7" key="1">
    <citation type="submission" date="2023-07" db="EMBL/GenBank/DDBJ databases">
        <title>Sequencing the genomes of 1000 actinobacteria strains.</title>
        <authorList>
            <person name="Klenk H.-P."/>
        </authorList>
    </citation>
    <scope>NUCLEOTIDE SEQUENCE [LARGE SCALE GENOMIC DNA]</scope>
    <source>
        <strain evidence="6 7">DSM 44710</strain>
    </source>
</reference>
<dbReference type="PROSITE" id="PS51683">
    <property type="entry name" value="SAM_OMT_II"/>
    <property type="match status" value="1"/>
</dbReference>
<dbReference type="InterPro" id="IPR029063">
    <property type="entry name" value="SAM-dependent_MTases_sf"/>
</dbReference>
<dbReference type="EMBL" id="JAUSRA010000001">
    <property type="protein sequence ID" value="MDP9794187.1"/>
    <property type="molecule type" value="Genomic_DNA"/>
</dbReference>
<protein>
    <recommendedName>
        <fullName evidence="8">Methyltransferase</fullName>
    </recommendedName>
</protein>
<dbReference type="RefSeq" id="WP_306829321.1">
    <property type="nucleotide sequence ID" value="NZ_JAUSRA010000001.1"/>
</dbReference>
<accession>A0ABT9MRY0</accession>
<keyword evidence="1" id="KW-0489">Methyltransferase</keyword>
<dbReference type="InterPro" id="IPR036388">
    <property type="entry name" value="WH-like_DNA-bd_sf"/>
</dbReference>
<dbReference type="SUPFAM" id="SSF53335">
    <property type="entry name" value="S-adenosyl-L-methionine-dependent methyltransferases"/>
    <property type="match status" value="1"/>
</dbReference>
<dbReference type="InterPro" id="IPR016461">
    <property type="entry name" value="COMT-like"/>
</dbReference>
<dbReference type="Pfam" id="PF00891">
    <property type="entry name" value="Methyltransf_2"/>
    <property type="match status" value="1"/>
</dbReference>
<evidence type="ECO:0000256" key="1">
    <source>
        <dbReference type="ARBA" id="ARBA00022603"/>
    </source>
</evidence>
<comment type="caution">
    <text evidence="6">The sequence shown here is derived from an EMBL/GenBank/DDBJ whole genome shotgun (WGS) entry which is preliminary data.</text>
</comment>
<name>A0ABT9MRY0_9ACTN</name>
<dbReference type="PANTHER" id="PTHR43712">
    <property type="entry name" value="PUTATIVE (AFU_ORTHOLOGUE AFUA_4G14580)-RELATED"/>
    <property type="match status" value="1"/>
</dbReference>
<dbReference type="SUPFAM" id="SSF46785">
    <property type="entry name" value="Winged helix' DNA-binding domain"/>
    <property type="match status" value="1"/>
</dbReference>
<gene>
    <name evidence="6" type="ORF">J2S43_002699</name>
</gene>
<evidence type="ECO:0000313" key="7">
    <source>
        <dbReference type="Proteomes" id="UP001240984"/>
    </source>
</evidence>
<feature type="domain" description="O-methyltransferase dimerisation" evidence="5">
    <location>
        <begin position="13"/>
        <end position="72"/>
    </location>
</feature>
<keyword evidence="3" id="KW-0949">S-adenosyl-L-methionine</keyword>
<proteinExistence type="predicted"/>
<feature type="domain" description="O-methyltransferase C-terminal" evidence="4">
    <location>
        <begin position="112"/>
        <end position="321"/>
    </location>
</feature>
<keyword evidence="7" id="KW-1185">Reference proteome</keyword>
<dbReference type="InterPro" id="IPR001077">
    <property type="entry name" value="COMT_C"/>
</dbReference>